<comment type="caution">
    <text evidence="6">The sequence shown here is derived from an EMBL/GenBank/DDBJ whole genome shotgun (WGS) entry which is preliminary data.</text>
</comment>
<evidence type="ECO:0000313" key="6">
    <source>
        <dbReference type="EMBL" id="KRZ99881.1"/>
    </source>
</evidence>
<dbReference type="GO" id="GO:0005634">
    <property type="term" value="C:nucleus"/>
    <property type="evidence" value="ECO:0007669"/>
    <property type="project" value="UniProtKB-SubCell"/>
</dbReference>
<dbReference type="SUPFAM" id="SSF74784">
    <property type="entry name" value="Translin"/>
    <property type="match status" value="1"/>
</dbReference>
<evidence type="ECO:0000256" key="1">
    <source>
        <dbReference type="ARBA" id="ARBA00004123"/>
    </source>
</evidence>
<evidence type="ECO:0000256" key="3">
    <source>
        <dbReference type="ARBA" id="ARBA00005902"/>
    </source>
</evidence>
<proteinExistence type="inferred from homology"/>
<keyword evidence="7" id="KW-1185">Reference proteome</keyword>
<gene>
    <name evidence="6" type="ORF">AC631_04362</name>
</gene>
<dbReference type="CDD" id="cd14820">
    <property type="entry name" value="TRAX"/>
    <property type="match status" value="1"/>
</dbReference>
<dbReference type="Pfam" id="PF01997">
    <property type="entry name" value="Translin"/>
    <property type="match status" value="1"/>
</dbReference>
<dbReference type="OrthoDB" id="31005at2759"/>
<dbReference type="GO" id="GO:0005737">
    <property type="term" value="C:cytoplasm"/>
    <property type="evidence" value="ECO:0007669"/>
    <property type="project" value="UniProtKB-SubCell"/>
</dbReference>
<dbReference type="Proteomes" id="UP000054251">
    <property type="component" value="Unassembled WGS sequence"/>
</dbReference>
<evidence type="ECO:0008006" key="8">
    <source>
        <dbReference type="Google" id="ProtNLM"/>
    </source>
</evidence>
<sequence>MTDGIYKTEVFQPAREYLLRFHDERELVIRLCRDINSHSKKLIFTLHRVQGNITQELYGQLFSNAKIISEKLSILYNKFLYNENFIQLKSTISNSIEEMIEAFTFAYYIMNGDILPYDRFLYVVRCLILSYNYKLNLFNTKLLNHALCELLFDSVENTITEELEAPYDSVEFEVDFILPGDYLMGLFDLTGEIMRYSITHIVDERLKTVNPKSLENLKFMKYLNKYLRELFAKFPNVNINRGIFSVEYNYKSGSIMDKKLHTLEQSINKVQTMICDMTIKGNEAIEYDDYNIHNY</sequence>
<dbReference type="Gene3D" id="1.20.58.190">
    <property type="entry name" value="Translin, domain 1"/>
    <property type="match status" value="1"/>
</dbReference>
<keyword evidence="4" id="KW-0963">Cytoplasm</keyword>
<dbReference type="AlphaFoldDB" id="A0A0V1PUV4"/>
<evidence type="ECO:0000256" key="5">
    <source>
        <dbReference type="ARBA" id="ARBA00023242"/>
    </source>
</evidence>
<dbReference type="PANTHER" id="PTHR10741">
    <property type="entry name" value="TRANSLIN AND TRANSLIN ASSOCIATED PROTEIN X"/>
    <property type="match status" value="1"/>
</dbReference>
<reference evidence="6 7" key="1">
    <citation type="submission" date="2015-11" db="EMBL/GenBank/DDBJ databases">
        <title>The genome of Debaryomyces fabryi.</title>
        <authorList>
            <person name="Tafer H."/>
            <person name="Lopandic K."/>
        </authorList>
    </citation>
    <scope>NUCLEOTIDE SEQUENCE [LARGE SCALE GENOMIC DNA]</scope>
    <source>
        <strain evidence="6 7">CBS 789</strain>
    </source>
</reference>
<evidence type="ECO:0000256" key="2">
    <source>
        <dbReference type="ARBA" id="ARBA00004496"/>
    </source>
</evidence>
<dbReference type="RefSeq" id="XP_015465984.1">
    <property type="nucleotide sequence ID" value="XM_015613191.1"/>
</dbReference>
<dbReference type="InterPro" id="IPR036081">
    <property type="entry name" value="Translin_sf"/>
</dbReference>
<dbReference type="InterPro" id="IPR016068">
    <property type="entry name" value="Translin_N"/>
</dbReference>
<keyword evidence="5" id="KW-0539">Nucleus</keyword>
<evidence type="ECO:0000256" key="4">
    <source>
        <dbReference type="ARBA" id="ARBA00022490"/>
    </source>
</evidence>
<dbReference type="InterPro" id="IPR016069">
    <property type="entry name" value="Translin_C"/>
</dbReference>
<name>A0A0V1PUV4_9ASCO</name>
<dbReference type="GeneID" id="26841371"/>
<dbReference type="Gene3D" id="1.20.58.200">
    <property type="entry name" value="Translin, domain 2"/>
    <property type="match status" value="1"/>
</dbReference>
<comment type="similarity">
    <text evidence="3">Belongs to the translin family.</text>
</comment>
<dbReference type="EMBL" id="LMYN01000115">
    <property type="protein sequence ID" value="KRZ99881.1"/>
    <property type="molecule type" value="Genomic_DNA"/>
</dbReference>
<organism evidence="6 7">
    <name type="scientific">Debaryomyces fabryi</name>
    <dbReference type="NCBI Taxonomy" id="58627"/>
    <lineage>
        <taxon>Eukaryota</taxon>
        <taxon>Fungi</taxon>
        <taxon>Dikarya</taxon>
        <taxon>Ascomycota</taxon>
        <taxon>Saccharomycotina</taxon>
        <taxon>Pichiomycetes</taxon>
        <taxon>Debaryomycetaceae</taxon>
        <taxon>Debaryomyces</taxon>
    </lineage>
</organism>
<dbReference type="GO" id="GO:0043565">
    <property type="term" value="F:sequence-specific DNA binding"/>
    <property type="evidence" value="ECO:0007669"/>
    <property type="project" value="InterPro"/>
</dbReference>
<accession>A0A0V1PUV4</accession>
<dbReference type="InterPro" id="IPR002848">
    <property type="entry name" value="Translin_fam"/>
</dbReference>
<evidence type="ECO:0000313" key="7">
    <source>
        <dbReference type="Proteomes" id="UP000054251"/>
    </source>
</evidence>
<protein>
    <recommendedName>
        <fullName evidence="8">Translin</fullName>
    </recommendedName>
</protein>
<comment type="subcellular location">
    <subcellularLocation>
        <location evidence="2">Cytoplasm</location>
    </subcellularLocation>
    <subcellularLocation>
        <location evidence="1">Nucleus</location>
    </subcellularLocation>
</comment>